<dbReference type="InterPro" id="IPR043504">
    <property type="entry name" value="Peptidase_S1_PA_chymotrypsin"/>
</dbReference>
<accession>A0ABU3E6F6</accession>
<dbReference type="EMBL" id="JAVRHM010000028">
    <property type="protein sequence ID" value="MDT0691578.1"/>
    <property type="molecule type" value="Genomic_DNA"/>
</dbReference>
<evidence type="ECO:0000313" key="1">
    <source>
        <dbReference type="EMBL" id="MDT0691578.1"/>
    </source>
</evidence>
<gene>
    <name evidence="1" type="ORF">RM549_17435</name>
</gene>
<sequence length="489" mass="56962">MRNTLLFFTMVFFLVSCEKKPPSPDELYEKYRGSVVLIKNEYYHKAILDNDLEFYFTEGPEGIELFMDEEEARDNSMIAYGSGFFIDSEGKIATNRHVVYPEGDFRVFQLIDDYIVNLKNEMKADYSSNTERMEKLSSYYNEFFDYLDYGERSELEEEYEKLKEENKVIEEVFPKLEFNERASKIELVQVDLAIAYDNTFVENDDDYISCVPIRKSEREEIDLAIIQLKNKRTPAEITSFFKLPSPEELPQVKMSEDIYMIGYNQGVNLAQTKEGVKSQFTTGNVSQDPDSDRILYSIPTLGGSSGSPIFNSWGDLIAVNFAKTRDYQGFSFGVPVKNLVQLYRDIPLTEAETRLASTPGESESIPTASTKAEVEEKIDYSSKIRGLLDAEERRNFEEISSYFSPNMKRYWNVSYPTKEELYKQYTDSWDIILSASNRILEIERLNKFNYILHTDYNYTLRESKNQKSTRSEVRYKFNEKGKIVEIYGI</sequence>
<organism evidence="1 2">
    <name type="scientific">Autumnicola patrickiae</name>
    <dbReference type="NCBI Taxonomy" id="3075591"/>
    <lineage>
        <taxon>Bacteria</taxon>
        <taxon>Pseudomonadati</taxon>
        <taxon>Bacteroidota</taxon>
        <taxon>Flavobacteriia</taxon>
        <taxon>Flavobacteriales</taxon>
        <taxon>Flavobacteriaceae</taxon>
        <taxon>Autumnicola</taxon>
    </lineage>
</organism>
<reference evidence="1 2" key="1">
    <citation type="submission" date="2023-09" db="EMBL/GenBank/DDBJ databases">
        <authorList>
            <person name="Rey-Velasco X."/>
        </authorList>
    </citation>
    <scope>NUCLEOTIDE SEQUENCE [LARGE SCALE GENOMIC DNA]</scope>
    <source>
        <strain evidence="1 2">F188</strain>
    </source>
</reference>
<comment type="caution">
    <text evidence="1">The sequence shown here is derived from an EMBL/GenBank/DDBJ whole genome shotgun (WGS) entry which is preliminary data.</text>
</comment>
<dbReference type="PROSITE" id="PS51257">
    <property type="entry name" value="PROKAR_LIPOPROTEIN"/>
    <property type="match status" value="1"/>
</dbReference>
<evidence type="ECO:0000313" key="2">
    <source>
        <dbReference type="Proteomes" id="UP001261624"/>
    </source>
</evidence>
<dbReference type="RefSeq" id="WP_311687161.1">
    <property type="nucleotide sequence ID" value="NZ_JAVRHM010000028.1"/>
</dbReference>
<dbReference type="PANTHER" id="PTHR43019:SF23">
    <property type="entry name" value="PROTEASE DO-LIKE 5, CHLOROPLASTIC"/>
    <property type="match status" value="1"/>
</dbReference>
<dbReference type="Pfam" id="PF13365">
    <property type="entry name" value="Trypsin_2"/>
    <property type="match status" value="1"/>
</dbReference>
<dbReference type="SUPFAM" id="SSF50494">
    <property type="entry name" value="Trypsin-like serine proteases"/>
    <property type="match status" value="1"/>
</dbReference>
<keyword evidence="2" id="KW-1185">Reference proteome</keyword>
<proteinExistence type="predicted"/>
<dbReference type="Proteomes" id="UP001261624">
    <property type="component" value="Unassembled WGS sequence"/>
</dbReference>
<name>A0ABU3E6F6_9FLAO</name>
<protein>
    <submittedName>
        <fullName evidence="1">Trypsin-like peptidase domain-containing protein</fullName>
    </submittedName>
</protein>
<dbReference type="PANTHER" id="PTHR43019">
    <property type="entry name" value="SERINE ENDOPROTEASE DEGS"/>
    <property type="match status" value="1"/>
</dbReference>
<dbReference type="InterPro" id="IPR009003">
    <property type="entry name" value="Peptidase_S1_PA"/>
</dbReference>
<dbReference type="Gene3D" id="2.40.10.10">
    <property type="entry name" value="Trypsin-like serine proteases"/>
    <property type="match status" value="2"/>
</dbReference>